<gene>
    <name evidence="9" type="ORF">Tco_0819115</name>
</gene>
<dbReference type="SUPFAM" id="SSF53098">
    <property type="entry name" value="Ribonuclease H-like"/>
    <property type="match status" value="1"/>
</dbReference>
<dbReference type="Pfam" id="PF17921">
    <property type="entry name" value="Integrase_H2C2"/>
    <property type="match status" value="1"/>
</dbReference>
<dbReference type="SUPFAM" id="SSF56672">
    <property type="entry name" value="DNA/RNA polymerases"/>
    <property type="match status" value="1"/>
</dbReference>
<dbReference type="InterPro" id="IPR000477">
    <property type="entry name" value="RT_dom"/>
</dbReference>
<keyword evidence="5" id="KW-0378">Hydrolase</keyword>
<dbReference type="InterPro" id="IPR043502">
    <property type="entry name" value="DNA/RNA_pol_sf"/>
</dbReference>
<dbReference type="Proteomes" id="UP001151760">
    <property type="component" value="Unassembled WGS sequence"/>
</dbReference>
<dbReference type="Pfam" id="PF00078">
    <property type="entry name" value="RVT_1"/>
    <property type="match status" value="1"/>
</dbReference>
<dbReference type="Pfam" id="PF17917">
    <property type="entry name" value="RT_RNaseH"/>
    <property type="match status" value="1"/>
</dbReference>
<dbReference type="Gene3D" id="3.10.10.10">
    <property type="entry name" value="HIV Type 1 Reverse Transcriptase, subunit A, domain 1"/>
    <property type="match status" value="1"/>
</dbReference>
<dbReference type="PANTHER" id="PTHR37984:SF5">
    <property type="entry name" value="PROTEIN NYNRIN-LIKE"/>
    <property type="match status" value="1"/>
</dbReference>
<dbReference type="Gene3D" id="1.10.340.70">
    <property type="match status" value="1"/>
</dbReference>
<feature type="region of interest" description="Disordered" evidence="7">
    <location>
        <begin position="1018"/>
        <end position="1049"/>
    </location>
</feature>
<reference evidence="9" key="1">
    <citation type="journal article" date="2022" name="Int. J. Mol. Sci.">
        <title>Draft Genome of Tanacetum Coccineum: Genomic Comparison of Closely Related Tanacetum-Family Plants.</title>
        <authorList>
            <person name="Yamashiro T."/>
            <person name="Shiraishi A."/>
            <person name="Nakayama K."/>
            <person name="Satake H."/>
        </authorList>
    </citation>
    <scope>NUCLEOTIDE SEQUENCE</scope>
</reference>
<evidence type="ECO:0000256" key="5">
    <source>
        <dbReference type="ARBA" id="ARBA00022801"/>
    </source>
</evidence>
<dbReference type="InterPro" id="IPR050951">
    <property type="entry name" value="Retrovirus_Pol_polyprotein"/>
</dbReference>
<reference evidence="9" key="2">
    <citation type="submission" date="2022-01" db="EMBL/GenBank/DDBJ databases">
        <authorList>
            <person name="Yamashiro T."/>
            <person name="Shiraishi A."/>
            <person name="Satake H."/>
            <person name="Nakayama K."/>
        </authorList>
    </citation>
    <scope>NUCLEOTIDE SEQUENCE</scope>
</reference>
<dbReference type="InterPro" id="IPR041373">
    <property type="entry name" value="RT_RNaseH"/>
</dbReference>
<dbReference type="CDD" id="cd01647">
    <property type="entry name" value="RT_LTR"/>
    <property type="match status" value="1"/>
</dbReference>
<dbReference type="PROSITE" id="PS50994">
    <property type="entry name" value="INTEGRASE"/>
    <property type="match status" value="1"/>
</dbReference>
<protein>
    <submittedName>
        <fullName evidence="9">Reverse transcriptase domain-containing protein</fullName>
    </submittedName>
</protein>
<dbReference type="InterPro" id="IPR012337">
    <property type="entry name" value="RNaseH-like_sf"/>
</dbReference>
<dbReference type="CDD" id="cd09274">
    <property type="entry name" value="RNase_HI_RT_Ty3"/>
    <property type="match status" value="1"/>
</dbReference>
<evidence type="ECO:0000256" key="4">
    <source>
        <dbReference type="ARBA" id="ARBA00022759"/>
    </source>
</evidence>
<dbReference type="PANTHER" id="PTHR37984">
    <property type="entry name" value="PROTEIN CBG26694"/>
    <property type="match status" value="1"/>
</dbReference>
<evidence type="ECO:0000256" key="2">
    <source>
        <dbReference type="ARBA" id="ARBA00022695"/>
    </source>
</evidence>
<feature type="region of interest" description="Disordered" evidence="7">
    <location>
        <begin position="1062"/>
        <end position="1088"/>
    </location>
</feature>
<dbReference type="InterPro" id="IPR021109">
    <property type="entry name" value="Peptidase_aspartic_dom_sf"/>
</dbReference>
<name>A0ABQ5A9Y8_9ASTR</name>
<accession>A0ABQ5A9Y8</accession>
<feature type="domain" description="Integrase catalytic" evidence="8">
    <location>
        <begin position="723"/>
        <end position="802"/>
    </location>
</feature>
<dbReference type="InterPro" id="IPR001584">
    <property type="entry name" value="Integrase_cat-core"/>
</dbReference>
<proteinExistence type="predicted"/>
<evidence type="ECO:0000256" key="1">
    <source>
        <dbReference type="ARBA" id="ARBA00022679"/>
    </source>
</evidence>
<dbReference type="InterPro" id="IPR041588">
    <property type="entry name" value="Integrase_H2C2"/>
</dbReference>
<comment type="caution">
    <text evidence="9">The sequence shown here is derived from an EMBL/GenBank/DDBJ whole genome shotgun (WGS) entry which is preliminary data.</text>
</comment>
<keyword evidence="4" id="KW-0255">Endonuclease</keyword>
<keyword evidence="2" id="KW-0548">Nucleotidyltransferase</keyword>
<keyword evidence="1" id="KW-0808">Transferase</keyword>
<evidence type="ECO:0000313" key="10">
    <source>
        <dbReference type="Proteomes" id="UP001151760"/>
    </source>
</evidence>
<feature type="compositionally biased region" description="Basic and acidic residues" evidence="7">
    <location>
        <begin position="1067"/>
        <end position="1077"/>
    </location>
</feature>
<dbReference type="Pfam" id="PF00665">
    <property type="entry name" value="rve"/>
    <property type="match status" value="1"/>
</dbReference>
<dbReference type="Gene3D" id="3.30.420.10">
    <property type="entry name" value="Ribonuclease H-like superfamily/Ribonuclease H"/>
    <property type="match status" value="2"/>
</dbReference>
<evidence type="ECO:0000313" key="9">
    <source>
        <dbReference type="EMBL" id="GJS97945.1"/>
    </source>
</evidence>
<evidence type="ECO:0000256" key="7">
    <source>
        <dbReference type="SAM" id="MobiDB-lite"/>
    </source>
</evidence>
<keyword evidence="6 9" id="KW-0695">RNA-directed DNA polymerase</keyword>
<keyword evidence="10" id="KW-1185">Reference proteome</keyword>
<organism evidence="9 10">
    <name type="scientific">Tanacetum coccineum</name>
    <dbReference type="NCBI Taxonomy" id="301880"/>
    <lineage>
        <taxon>Eukaryota</taxon>
        <taxon>Viridiplantae</taxon>
        <taxon>Streptophyta</taxon>
        <taxon>Embryophyta</taxon>
        <taxon>Tracheophyta</taxon>
        <taxon>Spermatophyta</taxon>
        <taxon>Magnoliopsida</taxon>
        <taxon>eudicotyledons</taxon>
        <taxon>Gunneridae</taxon>
        <taxon>Pentapetalae</taxon>
        <taxon>asterids</taxon>
        <taxon>campanulids</taxon>
        <taxon>Asterales</taxon>
        <taxon>Asteraceae</taxon>
        <taxon>Asteroideae</taxon>
        <taxon>Anthemideae</taxon>
        <taxon>Anthemidinae</taxon>
        <taxon>Tanacetum</taxon>
    </lineage>
</organism>
<dbReference type="Gene3D" id="2.40.70.10">
    <property type="entry name" value="Acid Proteases"/>
    <property type="match status" value="1"/>
</dbReference>
<evidence type="ECO:0000259" key="8">
    <source>
        <dbReference type="PROSITE" id="PS50994"/>
    </source>
</evidence>
<dbReference type="InterPro" id="IPR036397">
    <property type="entry name" value="RNaseH_sf"/>
</dbReference>
<evidence type="ECO:0000256" key="3">
    <source>
        <dbReference type="ARBA" id="ARBA00022722"/>
    </source>
</evidence>
<dbReference type="EMBL" id="BQNB010012003">
    <property type="protein sequence ID" value="GJS97945.1"/>
    <property type="molecule type" value="Genomic_DNA"/>
</dbReference>
<evidence type="ECO:0000256" key="6">
    <source>
        <dbReference type="ARBA" id="ARBA00022918"/>
    </source>
</evidence>
<keyword evidence="3" id="KW-0540">Nuclease</keyword>
<dbReference type="GO" id="GO:0003964">
    <property type="term" value="F:RNA-directed DNA polymerase activity"/>
    <property type="evidence" value="ECO:0007669"/>
    <property type="project" value="UniProtKB-KW"/>
</dbReference>
<sequence length="1224" mass="139185">MGIERETEAIKDKVANTRYRNLYRTRSTSVVQVPISEPEVAPKTKLNPSINLNASFRVEEAFAPGTYSDLHDTLELVRTDQVATSKVVAEDVFVKVGKFYFLADFVVVDYDVDPWVPLILGRPFLRTTRALIDVHDVACEEYAQEVLGFSDSSTSGNPTPSDPIIASSSPSFTFFKGGDFILEEIEACLSKGTDKLPVIISKELRDEEKVALLKVLKSHKRAIAWKISDIKGIDPRFCTHKILMEDDFKPAVQHQRRVNPKIHEVIKKEVIKLLDAGLIYPISDSPWVSPVHCVPKKGGMTVVENEDNELIPTSLVTGWSVCIDYRKLNDATRKDHFPLPFMDQMLERLAGNEYYCFLDGFSGYFQIPIDPQDQEKTTFTCPYGRFAYRRMPFGFMSLLRAGSKDKMLKRCEDTNLVLNWEKCHFMVKEGIVLGLSDFKFEIKVDKAKVDVIAKLPHPTTVKGVRSAVLGQRKTKHFQPIQYASKTMTDAQAHYTTTEKELLVVVYAFEKFRPYLVLSKTIVYTDHSALKYLLSKQDAKPRLLQWILLLQEFDVIIRDKKGAENLAADHLSRLENPHQGDLEKKEITETFSLETLGKISFHGDSSTLWFADIANYHARNFIVKGMSSQQKKKFFKDVKHYFWDDPYLFKICVDQMIRRCVHGQEAVDILTACHNGPTGGHHGANYTAKKVFDSGFYWPTIYRDAHDLVTRCDACQRQGKISQRDEMPQNAIQVCEIFDVWGIDFIGPFSSSRGNKYILVAVDYLSEWVEAKALPTNDARIVVKILKSLFARFGTPRAIISDRERTIGENRASWSDKLDDALWAFRTAFKTPIGCTPYKLVYGKACHLPIELEHKAYWALKHCNFDLKTAGDHQKVQMKELNELRDQAYENSLIYKEKTKKIHDSKIKNRVFNVDYFVEIPSDESKVHIEVLSVLWGNRLPIPDGSLPLSSHAGNPTSPHWSIRRGNRFNGSNDEVYEAVMNGWLGLEIGECPKGLEGAISFFKKLKVQFSIANLDEDEVSSGRSASIHSPTRTPTSVPSPPTRQGPPFRQTTRMRVISPTRVNFGSRPHETPAREVSPHTSLPSTYHIGGPLSTDPYVTARVSDMYSWEHLMDHPRHPITLRPDISRYLHMVTGVPVSHKFGMTLEELNRMQYLCGEVQDYRIGVEHQTELLLEMSDIKAWSLSSISASVSDNSKVEYTACLLEGRALTWWNTQLQTHGREAAL</sequence>